<dbReference type="PANTHER" id="PTHR39613:SF1">
    <property type="entry name" value="ANCHORED CELL WALL PROTEIN, PUTATIVE (AFU_ORTHOLOGUE AFUA_4G08960)-RELATED"/>
    <property type="match status" value="1"/>
</dbReference>
<reference evidence="5" key="1">
    <citation type="submission" date="2021-12" db="EMBL/GenBank/DDBJ databases">
        <title>Convergent genome expansion in fungi linked to evolution of root-endophyte symbiosis.</title>
        <authorList>
            <consortium name="DOE Joint Genome Institute"/>
            <person name="Ke Y.-H."/>
            <person name="Bonito G."/>
            <person name="Liao H.-L."/>
            <person name="Looney B."/>
            <person name="Rojas-Flechas A."/>
            <person name="Nash J."/>
            <person name="Hameed K."/>
            <person name="Schadt C."/>
            <person name="Martin F."/>
            <person name="Crous P.W."/>
            <person name="Miettinen O."/>
            <person name="Magnuson J.K."/>
            <person name="Labbe J."/>
            <person name="Jacobson D."/>
            <person name="Doktycz M.J."/>
            <person name="Veneault-Fourrey C."/>
            <person name="Kuo A."/>
            <person name="Mondo S."/>
            <person name="Calhoun S."/>
            <person name="Riley R."/>
            <person name="Ohm R."/>
            <person name="LaButti K."/>
            <person name="Andreopoulos B."/>
            <person name="Pangilinan J."/>
            <person name="Nolan M."/>
            <person name="Tritt A."/>
            <person name="Clum A."/>
            <person name="Lipzen A."/>
            <person name="Daum C."/>
            <person name="Barry K."/>
            <person name="Grigoriev I.V."/>
            <person name="Vilgalys R."/>
        </authorList>
    </citation>
    <scope>NUCLEOTIDE SEQUENCE</scope>
    <source>
        <strain evidence="5">PMI_201</strain>
    </source>
</reference>
<feature type="compositionally biased region" description="Pro residues" evidence="1">
    <location>
        <begin position="194"/>
        <end position="216"/>
    </location>
</feature>
<sequence>MKTVFAVTACIATANALVTQNATCCFNMTVSGTSSGRLGQIDDGQTRLGNSTLASQFCIDSSGGITDAKHRGCFFTPPTSQLQCDEGAHPIPGFAIDSSGRLHHNTSTDFIACQSGQEDQLNIYTNPAPSDVSKCQNITLEANNCKSTGPSPNAPAAPGAPGITPATPGGPVAPGAPAPPSGPGYKFDHSTPGSFPPPPRPPGGQGPPPPIGPPSSPSGTGCPTNLTAGHYEFPHLIIPIDSSSPSSTPGTSFNGTVTSTISSIFNFDIPSELFGKQCSLVFLFPTQDKLETSSFSFSGNGAIDFAQLQSPASIQTSASNAPAVKTNYGITVVSPGHSYSITNFSCPGGQTIAFELKNAGSTNIDWFEDYNPSPIGLYITTC</sequence>
<evidence type="ECO:0000313" key="6">
    <source>
        <dbReference type="Proteomes" id="UP001201262"/>
    </source>
</evidence>
<dbReference type="RefSeq" id="XP_046073940.1">
    <property type="nucleotide sequence ID" value="XM_046215603.1"/>
</dbReference>
<dbReference type="Pfam" id="PF22799">
    <property type="entry name" value="PIR1-like_C"/>
    <property type="match status" value="1"/>
</dbReference>
<comment type="caution">
    <text evidence="5">The sequence shown here is derived from an EMBL/GenBank/DDBJ whole genome shotgun (WGS) entry which is preliminary data.</text>
</comment>
<dbReference type="AlphaFoldDB" id="A0AAD4PZX1"/>
<evidence type="ECO:0000256" key="2">
    <source>
        <dbReference type="SAM" id="SignalP"/>
    </source>
</evidence>
<organism evidence="5 6">
    <name type="scientific">Talaromyces proteolyticus</name>
    <dbReference type="NCBI Taxonomy" id="1131652"/>
    <lineage>
        <taxon>Eukaryota</taxon>
        <taxon>Fungi</taxon>
        <taxon>Dikarya</taxon>
        <taxon>Ascomycota</taxon>
        <taxon>Pezizomycotina</taxon>
        <taxon>Eurotiomycetes</taxon>
        <taxon>Eurotiomycetidae</taxon>
        <taxon>Eurotiales</taxon>
        <taxon>Trichocomaceae</taxon>
        <taxon>Talaromyces</taxon>
        <taxon>Talaromyces sect. Bacilispori</taxon>
    </lineage>
</organism>
<feature type="chain" id="PRO_5042206990" evidence="2">
    <location>
        <begin position="17"/>
        <end position="382"/>
    </location>
</feature>
<dbReference type="GeneID" id="70245890"/>
<keyword evidence="6" id="KW-1185">Reference proteome</keyword>
<keyword evidence="2" id="KW-0732">Signal</keyword>
<dbReference type="EMBL" id="JAJTJA010000004">
    <property type="protein sequence ID" value="KAH8700234.1"/>
    <property type="molecule type" value="Genomic_DNA"/>
</dbReference>
<evidence type="ECO:0000259" key="3">
    <source>
        <dbReference type="Pfam" id="PF09792"/>
    </source>
</evidence>
<feature type="domain" description="Ubiquitin 3 binding protein But2 C-terminal" evidence="3">
    <location>
        <begin position="232"/>
        <end position="372"/>
    </location>
</feature>
<dbReference type="Proteomes" id="UP001201262">
    <property type="component" value="Unassembled WGS sequence"/>
</dbReference>
<evidence type="ECO:0000256" key="1">
    <source>
        <dbReference type="SAM" id="MobiDB-lite"/>
    </source>
</evidence>
<evidence type="ECO:0000259" key="4">
    <source>
        <dbReference type="Pfam" id="PF22799"/>
    </source>
</evidence>
<gene>
    <name evidence="5" type="ORF">BGW36DRAFT_373677</name>
</gene>
<feature type="region of interest" description="Disordered" evidence="1">
    <location>
        <begin position="145"/>
        <end position="226"/>
    </location>
</feature>
<accession>A0AAD4PZX1</accession>
<feature type="domain" description="Cell wall mannoprotein PIR1-like C-terminal" evidence="4">
    <location>
        <begin position="63"/>
        <end position="138"/>
    </location>
</feature>
<dbReference type="InterPro" id="IPR018620">
    <property type="entry name" value="Ubiquitin3-bd_protein_But2_C"/>
</dbReference>
<dbReference type="PANTHER" id="PTHR39613">
    <property type="entry name" value="ANCHORED CELL WALL PROTEIN, PUTATIVE (AFU_ORTHOLOGUE AFUA_4G08960)-RELATED"/>
    <property type="match status" value="1"/>
</dbReference>
<dbReference type="InterPro" id="IPR054508">
    <property type="entry name" value="PIR1-like_C"/>
</dbReference>
<evidence type="ECO:0000313" key="5">
    <source>
        <dbReference type="EMBL" id="KAH8700234.1"/>
    </source>
</evidence>
<proteinExistence type="predicted"/>
<feature type="compositionally biased region" description="Low complexity" evidence="1">
    <location>
        <begin position="147"/>
        <end position="173"/>
    </location>
</feature>
<feature type="signal peptide" evidence="2">
    <location>
        <begin position="1"/>
        <end position="16"/>
    </location>
</feature>
<protein>
    <submittedName>
        <fullName evidence="5">Ubiquitin 3 binding protein But2 C-terminal domain-containing protein</fullName>
    </submittedName>
</protein>
<name>A0AAD4PZX1_9EURO</name>
<dbReference type="Pfam" id="PF09792">
    <property type="entry name" value="But2"/>
    <property type="match status" value="1"/>
</dbReference>